<accession>A0A0P9D043</accession>
<dbReference type="Gene3D" id="3.40.190.10">
    <property type="entry name" value="Periplasmic binding protein-like II"/>
    <property type="match status" value="2"/>
</dbReference>
<feature type="domain" description="Solute-binding protein family 3/N-terminal" evidence="2">
    <location>
        <begin position="27"/>
        <end position="250"/>
    </location>
</feature>
<dbReference type="PANTHER" id="PTHR35936">
    <property type="entry name" value="MEMBRANE-BOUND LYTIC MUREIN TRANSGLYCOSYLASE F"/>
    <property type="match status" value="1"/>
</dbReference>
<organism evidence="4 5">
    <name type="scientific">Kouleothrix aurantiaca</name>
    <dbReference type="NCBI Taxonomy" id="186479"/>
    <lineage>
        <taxon>Bacteria</taxon>
        <taxon>Bacillati</taxon>
        <taxon>Chloroflexota</taxon>
        <taxon>Chloroflexia</taxon>
        <taxon>Chloroflexales</taxon>
        <taxon>Roseiflexineae</taxon>
        <taxon>Roseiflexaceae</taxon>
        <taxon>Kouleothrix</taxon>
    </lineage>
</organism>
<evidence type="ECO:0000259" key="3">
    <source>
        <dbReference type="SMART" id="SM00079"/>
    </source>
</evidence>
<dbReference type="SMART" id="SM00079">
    <property type="entry name" value="PBPe"/>
    <property type="match status" value="1"/>
</dbReference>
<protein>
    <submittedName>
        <fullName evidence="4">ABC transporter substrate-binding protein</fullName>
    </submittedName>
</protein>
<evidence type="ECO:0000259" key="2">
    <source>
        <dbReference type="SMART" id="SM00062"/>
    </source>
</evidence>
<dbReference type="InterPro" id="IPR001638">
    <property type="entry name" value="Solute-binding_3/MltF_N"/>
</dbReference>
<reference evidence="4 5" key="1">
    <citation type="submission" date="2015-09" db="EMBL/GenBank/DDBJ databases">
        <title>Draft genome sequence of Kouleothrix aurantiaca JCM 19913.</title>
        <authorList>
            <person name="Hemp J."/>
        </authorList>
    </citation>
    <scope>NUCLEOTIDE SEQUENCE [LARGE SCALE GENOMIC DNA]</scope>
    <source>
        <strain evidence="4 5">COM-B</strain>
    </source>
</reference>
<evidence type="ECO:0000313" key="5">
    <source>
        <dbReference type="Proteomes" id="UP000050509"/>
    </source>
</evidence>
<dbReference type="GO" id="GO:0016020">
    <property type="term" value="C:membrane"/>
    <property type="evidence" value="ECO:0007669"/>
    <property type="project" value="InterPro"/>
</dbReference>
<keyword evidence="5" id="KW-1185">Reference proteome</keyword>
<dbReference type="EMBL" id="LJCR01000620">
    <property type="protein sequence ID" value="KPV52216.1"/>
    <property type="molecule type" value="Genomic_DNA"/>
</dbReference>
<comment type="caution">
    <text evidence="4">The sequence shown here is derived from an EMBL/GenBank/DDBJ whole genome shotgun (WGS) entry which is preliminary data.</text>
</comment>
<dbReference type="AlphaFoldDB" id="A0A0P9D043"/>
<dbReference type="InterPro" id="IPR001320">
    <property type="entry name" value="Iontro_rcpt_C"/>
</dbReference>
<dbReference type="Proteomes" id="UP000050509">
    <property type="component" value="Unassembled WGS sequence"/>
</dbReference>
<dbReference type="PANTHER" id="PTHR35936:SF35">
    <property type="entry name" value="L-CYSTINE-BINDING PROTEIN TCYJ"/>
    <property type="match status" value="1"/>
</dbReference>
<feature type="domain" description="Ionotropic glutamate receptor C-terminal" evidence="3">
    <location>
        <begin position="27"/>
        <end position="249"/>
    </location>
</feature>
<evidence type="ECO:0000313" key="4">
    <source>
        <dbReference type="EMBL" id="KPV52216.1"/>
    </source>
</evidence>
<name>A0A0P9D043_9CHLR</name>
<sequence>MEAPTAAMEAPTAATSGGALPDLGGKEVKIAVENAYPPFNYINPSNKQGEGWDYEAWTEICRLLNCKPAFQESSWEGMIQAVGNGQFDAAADGITITDERKQQVDFSDGYIKVDQRLLARVGETRFTDMKSFVADSALRMGTQTGTTNYETAKKQLPEARIQAFEQFPFAVAALINGDVDAVIMDETAGQGYVGTSGDKVQLVGDPISSDALGFIFPKGSALVQPVNAALTEMRTSGKLDELAKKYFSAEFKLPGS</sequence>
<dbReference type="Pfam" id="PF00497">
    <property type="entry name" value="SBP_bac_3"/>
    <property type="match status" value="1"/>
</dbReference>
<dbReference type="SMART" id="SM00062">
    <property type="entry name" value="PBPb"/>
    <property type="match status" value="1"/>
</dbReference>
<gene>
    <name evidence="4" type="ORF">SE17_16820</name>
</gene>
<dbReference type="SUPFAM" id="SSF53850">
    <property type="entry name" value="Periplasmic binding protein-like II"/>
    <property type="match status" value="1"/>
</dbReference>
<dbReference type="GO" id="GO:0015276">
    <property type="term" value="F:ligand-gated monoatomic ion channel activity"/>
    <property type="evidence" value="ECO:0007669"/>
    <property type="project" value="InterPro"/>
</dbReference>
<keyword evidence="1" id="KW-0732">Signal</keyword>
<evidence type="ECO:0000256" key="1">
    <source>
        <dbReference type="ARBA" id="ARBA00022729"/>
    </source>
</evidence>
<proteinExistence type="predicted"/>